<reference evidence="2 3" key="1">
    <citation type="submission" date="2015-07" db="EMBL/GenBank/DDBJ databases">
        <title>The genome of Pseudoloma neurophilia, a relevant intracellular parasite of the zebrafish.</title>
        <authorList>
            <person name="Ndikumana S."/>
            <person name="Pelin A."/>
            <person name="Sanders J."/>
            <person name="Corradi N."/>
        </authorList>
    </citation>
    <scope>NUCLEOTIDE SEQUENCE [LARGE SCALE GENOMIC DNA]</scope>
    <source>
        <strain evidence="2 3">MK1</strain>
    </source>
</reference>
<dbReference type="AlphaFoldDB" id="A0A0R0M264"/>
<keyword evidence="1" id="KW-0175">Coiled coil</keyword>
<organism evidence="2 3">
    <name type="scientific">Pseudoloma neurophilia</name>
    <dbReference type="NCBI Taxonomy" id="146866"/>
    <lineage>
        <taxon>Eukaryota</taxon>
        <taxon>Fungi</taxon>
        <taxon>Fungi incertae sedis</taxon>
        <taxon>Microsporidia</taxon>
        <taxon>Pseudoloma</taxon>
    </lineage>
</organism>
<feature type="coiled-coil region" evidence="1">
    <location>
        <begin position="25"/>
        <end position="98"/>
    </location>
</feature>
<gene>
    <name evidence="2" type="ORF">M153_6330003057</name>
</gene>
<sequence length="99" mass="11839">MFCYSFCFHFCIRQKSFISKKYLSITKYDNQAVTLKETLRALKKMDQTVEEKTAKKLLEIRKQLEKEIDIKKTLLNTIAAENEELAQENNLLEKWLLKF</sequence>
<evidence type="ECO:0000313" key="3">
    <source>
        <dbReference type="Proteomes" id="UP000051530"/>
    </source>
</evidence>
<protein>
    <submittedName>
        <fullName evidence="2">Uncharacterized protein</fullName>
    </submittedName>
</protein>
<dbReference type="VEuPathDB" id="MicrosporidiaDB:M153_6330003057"/>
<dbReference type="Proteomes" id="UP000051530">
    <property type="component" value="Unassembled WGS sequence"/>
</dbReference>
<keyword evidence="3" id="KW-1185">Reference proteome</keyword>
<evidence type="ECO:0000256" key="1">
    <source>
        <dbReference type="SAM" id="Coils"/>
    </source>
</evidence>
<name>A0A0R0M264_9MICR</name>
<proteinExistence type="predicted"/>
<comment type="caution">
    <text evidence="2">The sequence shown here is derived from an EMBL/GenBank/DDBJ whole genome shotgun (WGS) entry which is preliminary data.</text>
</comment>
<accession>A0A0R0M264</accession>
<evidence type="ECO:0000313" key="2">
    <source>
        <dbReference type="EMBL" id="KRH93710.1"/>
    </source>
</evidence>
<dbReference type="EMBL" id="LGUB01000242">
    <property type="protein sequence ID" value="KRH93710.1"/>
    <property type="molecule type" value="Genomic_DNA"/>
</dbReference>